<feature type="domain" description="CinA C-terminal" evidence="1">
    <location>
        <begin position="6"/>
        <end position="149"/>
    </location>
</feature>
<dbReference type="Pfam" id="PF02464">
    <property type="entry name" value="CinA"/>
    <property type="match status" value="1"/>
</dbReference>
<dbReference type="EMBL" id="AMYT01000021">
    <property type="protein sequence ID" value="EKU27020.1"/>
    <property type="molecule type" value="Genomic_DNA"/>
</dbReference>
<dbReference type="STRING" id="1234409.C683_1016"/>
<dbReference type="SUPFAM" id="SSF142433">
    <property type="entry name" value="CinA-like"/>
    <property type="match status" value="1"/>
</dbReference>
<dbReference type="OrthoDB" id="9801454at2"/>
<dbReference type="AlphaFoldDB" id="K8Z851"/>
<protein>
    <submittedName>
        <fullName evidence="2">Competence-damaged protein</fullName>
    </submittedName>
</protein>
<dbReference type="NCBIfam" id="TIGR00199">
    <property type="entry name" value="PncC_domain"/>
    <property type="match status" value="1"/>
</dbReference>
<dbReference type="RefSeq" id="WP_009491615.1">
    <property type="nucleotide sequence ID" value="NZ_AMYT01000021.1"/>
</dbReference>
<dbReference type="InterPro" id="IPR036653">
    <property type="entry name" value="CinA-like_C"/>
</dbReference>
<evidence type="ECO:0000259" key="1">
    <source>
        <dbReference type="Pfam" id="PF02464"/>
    </source>
</evidence>
<evidence type="ECO:0000313" key="2">
    <source>
        <dbReference type="EMBL" id="EKU27020.1"/>
    </source>
</evidence>
<evidence type="ECO:0000313" key="3">
    <source>
        <dbReference type="Proteomes" id="UP000016057"/>
    </source>
</evidence>
<accession>K8Z851</accession>
<dbReference type="Proteomes" id="UP000016057">
    <property type="component" value="Unassembled WGS sequence"/>
</dbReference>
<name>K8Z851_9ENTE</name>
<gene>
    <name evidence="2" type="ORF">C683_1016</name>
</gene>
<dbReference type="PATRIC" id="fig|1234409.3.peg.967"/>
<organism evidence="2 3">
    <name type="scientific">Catellicoccus marimammalium M35/04/3</name>
    <dbReference type="NCBI Taxonomy" id="1234409"/>
    <lineage>
        <taxon>Bacteria</taxon>
        <taxon>Bacillati</taxon>
        <taxon>Bacillota</taxon>
        <taxon>Bacilli</taxon>
        <taxon>Lactobacillales</taxon>
        <taxon>Enterococcaceae</taxon>
        <taxon>Catellicoccus</taxon>
    </lineage>
</organism>
<proteinExistence type="predicted"/>
<dbReference type="Gene3D" id="3.90.950.20">
    <property type="entry name" value="CinA-like"/>
    <property type="match status" value="1"/>
</dbReference>
<comment type="caution">
    <text evidence="2">The sequence shown here is derived from an EMBL/GenBank/DDBJ whole genome shotgun (WGS) entry which is preliminary data.</text>
</comment>
<dbReference type="eggNOG" id="COG1546">
    <property type="taxonomic scope" value="Bacteria"/>
</dbReference>
<dbReference type="InterPro" id="IPR008136">
    <property type="entry name" value="CinA_C"/>
</dbReference>
<sequence length="153" mass="16254">MNLEEWKNEFANKGWTLSVMESLTAGGCQALLGSIPGISAVFKGGGVSYTNEAKMKFGVSKEVLATKGAISAECAKEMAEAIRQFMGTTWGLSMTGVAGPTKAEGKPVGTVFIGLSNGETTKVWQEHFSGSRAEIQQQTITAACRHLMETSIK</sequence>
<reference evidence="2 3" key="1">
    <citation type="journal article" date="2013" name="Genome Announc.">
        <title>Draft Genome Sequence of Catellicoccus marimammalium, a Novel Species Commonly Found in Gull Feces.</title>
        <authorList>
            <person name="Weigand M.R."/>
            <person name="Ryu H."/>
            <person name="Bozcek L."/>
            <person name="Konstantinidis K.T."/>
            <person name="Santo Domingo J.W."/>
        </authorList>
    </citation>
    <scope>NUCLEOTIDE SEQUENCE [LARGE SCALE GENOMIC DNA]</scope>
    <source>
        <strain evidence="2 3">M35/04/3</strain>
    </source>
</reference>
<keyword evidence="3" id="KW-1185">Reference proteome</keyword>